<accession>A0AAD4CP98</accession>
<keyword evidence="1" id="KW-0175">Coiled coil</keyword>
<feature type="coiled-coil region" evidence="1">
    <location>
        <begin position="87"/>
        <end position="114"/>
    </location>
</feature>
<dbReference type="EMBL" id="VCAU01000028">
    <property type="protein sequence ID" value="KAF9890209.1"/>
    <property type="molecule type" value="Genomic_DNA"/>
</dbReference>
<proteinExistence type="predicted"/>
<sequence>MGLIGMCFYNQKKFACGDWSWTNFSHRCVLEYRTGETCGIMLVHMTELDTTQCRLCEKLETKSRRRSAEIERVIRWKQQGATFMASMDKSQTLIRELNNEIGELERERDIARRTLTCP</sequence>
<evidence type="ECO:0000256" key="1">
    <source>
        <dbReference type="SAM" id="Coils"/>
    </source>
</evidence>
<comment type="caution">
    <text evidence="2">The sequence shown here is derived from an EMBL/GenBank/DDBJ whole genome shotgun (WGS) entry which is preliminary data.</text>
</comment>
<dbReference type="Proteomes" id="UP001194746">
    <property type="component" value="Unassembled WGS sequence"/>
</dbReference>
<reference evidence="2" key="2">
    <citation type="submission" date="2020-02" db="EMBL/GenBank/DDBJ databases">
        <authorList>
            <person name="Gilchrist C.L.M."/>
            <person name="Chooi Y.-H."/>
        </authorList>
    </citation>
    <scope>NUCLEOTIDE SEQUENCE</scope>
    <source>
        <strain evidence="2">MST-FP2251</strain>
    </source>
</reference>
<reference evidence="2" key="1">
    <citation type="journal article" date="2019" name="Beilstein J. Org. Chem.">
        <title>Nanangenines: drimane sesquiterpenoids as the dominant metabolite cohort of a novel Australian fungus, Aspergillus nanangensis.</title>
        <authorList>
            <person name="Lacey H.J."/>
            <person name="Gilchrist C.L.M."/>
            <person name="Crombie A."/>
            <person name="Kalaitzis J.A."/>
            <person name="Vuong D."/>
            <person name="Rutledge P.J."/>
            <person name="Turner P."/>
            <person name="Pitt J.I."/>
            <person name="Lacey E."/>
            <person name="Chooi Y.H."/>
            <person name="Piggott A.M."/>
        </authorList>
    </citation>
    <scope>NUCLEOTIDE SEQUENCE</scope>
    <source>
        <strain evidence="2">MST-FP2251</strain>
    </source>
</reference>
<evidence type="ECO:0000313" key="2">
    <source>
        <dbReference type="EMBL" id="KAF9890209.1"/>
    </source>
</evidence>
<protein>
    <submittedName>
        <fullName evidence="2">Uncharacterized protein</fullName>
    </submittedName>
</protein>
<gene>
    <name evidence="2" type="ORF">FE257_006121</name>
</gene>
<organism evidence="2 3">
    <name type="scientific">Aspergillus nanangensis</name>
    <dbReference type="NCBI Taxonomy" id="2582783"/>
    <lineage>
        <taxon>Eukaryota</taxon>
        <taxon>Fungi</taxon>
        <taxon>Dikarya</taxon>
        <taxon>Ascomycota</taxon>
        <taxon>Pezizomycotina</taxon>
        <taxon>Eurotiomycetes</taxon>
        <taxon>Eurotiomycetidae</taxon>
        <taxon>Eurotiales</taxon>
        <taxon>Aspergillaceae</taxon>
        <taxon>Aspergillus</taxon>
        <taxon>Aspergillus subgen. Circumdati</taxon>
    </lineage>
</organism>
<keyword evidence="3" id="KW-1185">Reference proteome</keyword>
<name>A0AAD4CP98_ASPNN</name>
<dbReference type="AlphaFoldDB" id="A0AAD4CP98"/>
<evidence type="ECO:0000313" key="3">
    <source>
        <dbReference type="Proteomes" id="UP001194746"/>
    </source>
</evidence>